<reference evidence="2" key="1">
    <citation type="submission" date="2023-03" db="EMBL/GenBank/DDBJ databases">
        <title>Selenobaculum gbiensis gen. nov. sp. nov., a new bacterium isolated from the gut microbiota of IBD patient.</title>
        <authorList>
            <person name="Yeo S."/>
            <person name="Park H."/>
            <person name="Huh C.S."/>
        </authorList>
    </citation>
    <scope>NUCLEOTIDE SEQUENCE</scope>
    <source>
        <strain evidence="2">ICN-92133</strain>
    </source>
</reference>
<organism evidence="2 3">
    <name type="scientific">Selenobaculum gibii</name>
    <dbReference type="NCBI Taxonomy" id="3054208"/>
    <lineage>
        <taxon>Bacteria</taxon>
        <taxon>Bacillati</taxon>
        <taxon>Bacillota</taxon>
        <taxon>Negativicutes</taxon>
        <taxon>Selenomonadales</taxon>
        <taxon>Selenomonadaceae</taxon>
        <taxon>Selenobaculum</taxon>
    </lineage>
</organism>
<dbReference type="KEGG" id="sgbi:P3F81_09035"/>
<name>A0A9Y2AHU3_9FIRM</name>
<dbReference type="Proteomes" id="UP001243623">
    <property type="component" value="Chromosome"/>
</dbReference>
<evidence type="ECO:0000313" key="2">
    <source>
        <dbReference type="EMBL" id="WIW70041.1"/>
    </source>
</evidence>
<keyword evidence="3" id="KW-1185">Reference proteome</keyword>
<evidence type="ECO:0000313" key="3">
    <source>
        <dbReference type="Proteomes" id="UP001243623"/>
    </source>
</evidence>
<evidence type="ECO:0000256" key="1">
    <source>
        <dbReference type="SAM" id="SignalP"/>
    </source>
</evidence>
<feature type="signal peptide" evidence="1">
    <location>
        <begin position="1"/>
        <end position="23"/>
    </location>
</feature>
<feature type="chain" id="PRO_5040871127" description="SLH domain-containing protein" evidence="1">
    <location>
        <begin position="24"/>
        <end position="226"/>
    </location>
</feature>
<evidence type="ECO:0008006" key="4">
    <source>
        <dbReference type="Google" id="ProtNLM"/>
    </source>
</evidence>
<sequence>MKRFKIFFLVIFLLSLTTSMVFAENQTWADRNFNFSGIQNVYMEEPTYSDDIDEEITQRLLCDAFYDGSSKVKNGNFFTARDIKSKLLRYKLVDLDAITDESERDQVWQDAIKEFSDVWIKETIQEYWIDKVWKDPYYYTTTEYRDYSYWVDGKKYEVKVPETVEHYVEGKYLYIAHIRVKFEVFTTADNTLIYSYVDYREAEKDLIDMYKRIVKDFYAGFGKKIK</sequence>
<gene>
    <name evidence="2" type="ORF">P3F81_09035</name>
</gene>
<proteinExistence type="predicted"/>
<dbReference type="RefSeq" id="WP_147670429.1">
    <property type="nucleotide sequence ID" value="NZ_CP120678.1"/>
</dbReference>
<dbReference type="AlphaFoldDB" id="A0A9Y2AHU3"/>
<protein>
    <recommendedName>
        <fullName evidence="4">SLH domain-containing protein</fullName>
    </recommendedName>
</protein>
<keyword evidence="1" id="KW-0732">Signal</keyword>
<dbReference type="EMBL" id="CP120678">
    <property type="protein sequence ID" value="WIW70041.1"/>
    <property type="molecule type" value="Genomic_DNA"/>
</dbReference>
<accession>A0A9Y2AHU3</accession>